<dbReference type="EMBL" id="MSKI01000124">
    <property type="protein sequence ID" value="OLO49683.1"/>
    <property type="molecule type" value="Genomic_DNA"/>
</dbReference>
<accession>A0A1Q8HXE5</accession>
<evidence type="ECO:0000313" key="3">
    <source>
        <dbReference type="EMBL" id="OLO49683.1"/>
    </source>
</evidence>
<dbReference type="AlphaFoldDB" id="A0A1Q8HXE5"/>
<evidence type="ECO:0000313" key="2">
    <source>
        <dbReference type="EMBL" id="OLL13509.1"/>
    </source>
</evidence>
<dbReference type="Proteomes" id="UP000185736">
    <property type="component" value="Unassembled WGS sequence"/>
</dbReference>
<evidence type="ECO:0000313" key="5">
    <source>
        <dbReference type="Proteomes" id="UP000186855"/>
    </source>
</evidence>
<protein>
    <recommendedName>
        <fullName evidence="1">RES domain-containing protein</fullName>
    </recommendedName>
</protein>
<evidence type="ECO:0000313" key="4">
    <source>
        <dbReference type="Proteomes" id="UP000185736"/>
    </source>
</evidence>
<evidence type="ECO:0000259" key="1">
    <source>
        <dbReference type="Pfam" id="PF08808"/>
    </source>
</evidence>
<organism evidence="2 4">
    <name type="scientific">Actinomyces oris</name>
    <dbReference type="NCBI Taxonomy" id="544580"/>
    <lineage>
        <taxon>Bacteria</taxon>
        <taxon>Bacillati</taxon>
        <taxon>Actinomycetota</taxon>
        <taxon>Actinomycetes</taxon>
        <taxon>Actinomycetales</taxon>
        <taxon>Actinomycetaceae</taxon>
        <taxon>Actinomyces</taxon>
    </lineage>
</organism>
<name>A0A1Q8HXE5_9ACTO</name>
<dbReference type="Proteomes" id="UP000186855">
    <property type="component" value="Unassembled WGS sequence"/>
</dbReference>
<dbReference type="InterPro" id="IPR014914">
    <property type="entry name" value="RES_dom"/>
</dbReference>
<proteinExistence type="predicted"/>
<dbReference type="Pfam" id="PF08808">
    <property type="entry name" value="RES"/>
    <property type="match status" value="1"/>
</dbReference>
<dbReference type="EMBL" id="MSGO01000069">
    <property type="protein sequence ID" value="OLL13509.1"/>
    <property type="molecule type" value="Genomic_DNA"/>
</dbReference>
<feature type="domain" description="RES" evidence="1">
    <location>
        <begin position="31"/>
        <end position="180"/>
    </location>
</feature>
<sequence length="209" mass="23098">MSPRPKNPPQPPSTLHTRPEDIVRAEHAELARVAFAHSPHPLPWGELRTWGPHPRCRWDPHPLPTGEHPDHGVLYTAGDLLTCVAEVFADTRVIDTRSDMPLLQVWEATRPLRLLDLTSTWALRNGASVSLDSALRSTCRAWARAIREQLPDVDGLRARSTMTGGEMTVLFSPAYDSLPALPRDTAPLADATLYALLEALAPDIGYEIV</sequence>
<comment type="caution">
    <text evidence="2">The sequence shown here is derived from an EMBL/GenBank/DDBJ whole genome shotgun (WGS) entry which is preliminary data.</text>
</comment>
<reference evidence="4 5" key="1">
    <citation type="submission" date="2016-12" db="EMBL/GenBank/DDBJ databases">
        <title>Genomic comparison of strains in the 'Actinomyces naeslundii' group.</title>
        <authorList>
            <person name="Mughal S.R."/>
            <person name="Do T."/>
            <person name="Gilbert S.C."/>
            <person name="Witherden E.A."/>
            <person name="Didelot X."/>
            <person name="Beighton D."/>
        </authorList>
    </citation>
    <scope>NUCLEOTIDE SEQUENCE [LARGE SCALE GENOMIC DNA]</scope>
    <source>
        <strain evidence="3 5">S24V</strain>
        <strain evidence="2 4">S64C</strain>
    </source>
</reference>
<gene>
    <name evidence="3" type="ORF">BKH30_10420</name>
    <name evidence="2" type="ORF">BKH32_12485</name>
</gene>